<dbReference type="AlphaFoldDB" id="A0A401ZC56"/>
<dbReference type="InterPro" id="IPR029054">
    <property type="entry name" value="dUTPase-like"/>
</dbReference>
<dbReference type="RefSeq" id="WP_126595579.1">
    <property type="nucleotide sequence ID" value="NZ_BIFQ01000001.1"/>
</dbReference>
<dbReference type="SUPFAM" id="SSF51283">
    <property type="entry name" value="dUTPase-like"/>
    <property type="match status" value="1"/>
</dbReference>
<reference evidence="8" key="1">
    <citation type="submission" date="2018-12" db="EMBL/GenBank/DDBJ databases">
        <title>Tengunoibacter tsumagoiensis gen. nov., sp. nov., Dictyobacter kobayashii sp. nov., D. alpinus sp. nov., and D. joshuensis sp. nov. and description of Dictyobacteraceae fam. nov. within the order Ktedonobacterales isolated from Tengu-no-mugimeshi.</title>
        <authorList>
            <person name="Wang C.M."/>
            <person name="Zheng Y."/>
            <person name="Sakai Y."/>
            <person name="Toyoda A."/>
            <person name="Minakuchi Y."/>
            <person name="Abe K."/>
            <person name="Yokota A."/>
            <person name="Yabe S."/>
        </authorList>
    </citation>
    <scope>NUCLEOTIDE SEQUENCE [LARGE SCALE GENOMIC DNA]</scope>
    <source>
        <strain evidence="8">S-27</strain>
    </source>
</reference>
<dbReference type="Proteomes" id="UP000287224">
    <property type="component" value="Unassembled WGS sequence"/>
</dbReference>
<feature type="domain" description="dUTPase-like" evidence="6">
    <location>
        <begin position="20"/>
        <end position="148"/>
    </location>
</feature>
<proteinExistence type="inferred from homology"/>
<dbReference type="InterPro" id="IPR036157">
    <property type="entry name" value="dUTPase-like_sf"/>
</dbReference>
<evidence type="ECO:0000256" key="5">
    <source>
        <dbReference type="ARBA" id="ARBA00047686"/>
    </source>
</evidence>
<comment type="caution">
    <text evidence="7">The sequence shown here is derived from an EMBL/GenBank/DDBJ whole genome shotgun (WGS) entry which is preliminary data.</text>
</comment>
<dbReference type="EMBL" id="BIFQ01000001">
    <property type="protein sequence ID" value="GCE04422.1"/>
    <property type="molecule type" value="Genomic_DNA"/>
</dbReference>
<evidence type="ECO:0000256" key="2">
    <source>
        <dbReference type="ARBA" id="ARBA00012379"/>
    </source>
</evidence>
<protein>
    <recommendedName>
        <fullName evidence="2">dUTP diphosphatase</fullName>
        <ecNumber evidence="2">3.6.1.23</ecNumber>
    </recommendedName>
</protein>
<name>A0A401ZC56_9CHLR</name>
<evidence type="ECO:0000259" key="6">
    <source>
        <dbReference type="Pfam" id="PF00692"/>
    </source>
</evidence>
<comment type="similarity">
    <text evidence="1">Belongs to the dUTPase family.</text>
</comment>
<evidence type="ECO:0000313" key="8">
    <source>
        <dbReference type="Proteomes" id="UP000287224"/>
    </source>
</evidence>
<dbReference type="CDD" id="cd07557">
    <property type="entry name" value="trimeric_dUTPase"/>
    <property type="match status" value="1"/>
</dbReference>
<dbReference type="GO" id="GO:0046081">
    <property type="term" value="P:dUTP catabolic process"/>
    <property type="evidence" value="ECO:0007669"/>
    <property type="project" value="InterPro"/>
</dbReference>
<dbReference type="Gene3D" id="2.70.40.10">
    <property type="match status" value="1"/>
</dbReference>
<dbReference type="PANTHER" id="PTHR11241">
    <property type="entry name" value="DEOXYURIDINE 5'-TRIPHOSPHATE NUCLEOTIDOHYDROLASE"/>
    <property type="match status" value="1"/>
</dbReference>
<organism evidence="7 8">
    <name type="scientific">Dictyobacter aurantiacus</name>
    <dbReference type="NCBI Taxonomy" id="1936993"/>
    <lineage>
        <taxon>Bacteria</taxon>
        <taxon>Bacillati</taxon>
        <taxon>Chloroflexota</taxon>
        <taxon>Ktedonobacteria</taxon>
        <taxon>Ktedonobacterales</taxon>
        <taxon>Dictyobacteraceae</taxon>
        <taxon>Dictyobacter</taxon>
    </lineage>
</organism>
<comment type="catalytic activity">
    <reaction evidence="5">
        <text>dUTP + H2O = dUMP + diphosphate + H(+)</text>
        <dbReference type="Rhea" id="RHEA:10248"/>
        <dbReference type="ChEBI" id="CHEBI:15377"/>
        <dbReference type="ChEBI" id="CHEBI:15378"/>
        <dbReference type="ChEBI" id="CHEBI:33019"/>
        <dbReference type="ChEBI" id="CHEBI:61555"/>
        <dbReference type="ChEBI" id="CHEBI:246422"/>
        <dbReference type="EC" id="3.6.1.23"/>
    </reaction>
</comment>
<dbReference type="InterPro" id="IPR033704">
    <property type="entry name" value="dUTPase_trimeric"/>
</dbReference>
<evidence type="ECO:0000256" key="3">
    <source>
        <dbReference type="ARBA" id="ARBA00022801"/>
    </source>
</evidence>
<dbReference type="PANTHER" id="PTHR11241:SF0">
    <property type="entry name" value="DEOXYURIDINE 5'-TRIPHOSPHATE NUCLEOTIDOHYDROLASE"/>
    <property type="match status" value="1"/>
</dbReference>
<accession>A0A401ZC56</accession>
<dbReference type="GO" id="GO:0000287">
    <property type="term" value="F:magnesium ion binding"/>
    <property type="evidence" value="ECO:0007669"/>
    <property type="project" value="InterPro"/>
</dbReference>
<dbReference type="EC" id="3.6.1.23" evidence="2"/>
<dbReference type="NCBIfam" id="NF001862">
    <property type="entry name" value="PRK00601.1"/>
    <property type="match status" value="1"/>
</dbReference>
<evidence type="ECO:0000256" key="1">
    <source>
        <dbReference type="ARBA" id="ARBA00006581"/>
    </source>
</evidence>
<gene>
    <name evidence="7" type="primary">dut</name>
    <name evidence="7" type="ORF">KDAU_17510</name>
</gene>
<keyword evidence="4" id="KW-0546">Nucleotide metabolism</keyword>
<dbReference type="GO" id="GO:0006226">
    <property type="term" value="P:dUMP biosynthetic process"/>
    <property type="evidence" value="ECO:0007669"/>
    <property type="project" value="InterPro"/>
</dbReference>
<sequence>MDDCAQPLEVNIKRVDTALPLPTYATAGSVGFDLLSRETTEVAPRSLALIPSNLIVQTPPGYMLLLTMRSSTARRKGLLMPNGVGVIDQDYCGDGDELLVSVYNFRDEPVTVLRGERIAQGIFIPIGRFAWNEVEQVGSARGGFGSTGD</sequence>
<keyword evidence="3 7" id="KW-0378">Hydrolase</keyword>
<keyword evidence="8" id="KW-1185">Reference proteome</keyword>
<evidence type="ECO:0000313" key="7">
    <source>
        <dbReference type="EMBL" id="GCE04422.1"/>
    </source>
</evidence>
<dbReference type="GO" id="GO:0004170">
    <property type="term" value="F:dUTP diphosphatase activity"/>
    <property type="evidence" value="ECO:0007669"/>
    <property type="project" value="UniProtKB-EC"/>
</dbReference>
<dbReference type="NCBIfam" id="TIGR00576">
    <property type="entry name" value="dut"/>
    <property type="match status" value="1"/>
</dbReference>
<dbReference type="OrthoDB" id="9809956at2"/>
<dbReference type="Pfam" id="PF00692">
    <property type="entry name" value="dUTPase"/>
    <property type="match status" value="1"/>
</dbReference>
<dbReference type="InterPro" id="IPR008181">
    <property type="entry name" value="dUTPase"/>
</dbReference>
<evidence type="ECO:0000256" key="4">
    <source>
        <dbReference type="ARBA" id="ARBA00023080"/>
    </source>
</evidence>